<evidence type="ECO:0000256" key="6">
    <source>
        <dbReference type="ARBA" id="ARBA00022827"/>
    </source>
</evidence>
<evidence type="ECO:0000256" key="11">
    <source>
        <dbReference type="PIRSR" id="PIRSR006268-2"/>
    </source>
</evidence>
<evidence type="ECO:0000313" key="12">
    <source>
        <dbReference type="EMBL" id="OBR36535.1"/>
    </source>
</evidence>
<comment type="similarity">
    <text evidence="10">Belongs to the ApbE family.</text>
</comment>
<evidence type="ECO:0000256" key="2">
    <source>
        <dbReference type="ARBA" id="ARBA00016337"/>
    </source>
</evidence>
<gene>
    <name evidence="12" type="ORF">A9200_08920</name>
</gene>
<dbReference type="STRING" id="1836467.BTR34_13030"/>
<protein>
    <recommendedName>
        <fullName evidence="2 10">FAD:protein FMN transferase</fullName>
        <ecNumber evidence="1 10">2.7.1.180</ecNumber>
    </recommendedName>
    <alternativeName>
        <fullName evidence="8 10">Flavin transferase</fullName>
    </alternativeName>
</protein>
<feature type="binding site" evidence="11">
    <location>
        <position position="284"/>
    </location>
    <ligand>
        <name>Mg(2+)</name>
        <dbReference type="ChEBI" id="CHEBI:18420"/>
    </ligand>
</feature>
<keyword evidence="5 10" id="KW-0479">Metal-binding</keyword>
<evidence type="ECO:0000313" key="13">
    <source>
        <dbReference type="Proteomes" id="UP000092164"/>
    </source>
</evidence>
<dbReference type="Pfam" id="PF02424">
    <property type="entry name" value="ApbE"/>
    <property type="match status" value="1"/>
</dbReference>
<dbReference type="SUPFAM" id="SSF143631">
    <property type="entry name" value="ApbE-like"/>
    <property type="match status" value="1"/>
</dbReference>
<keyword evidence="6 10" id="KW-0274">FAD</keyword>
<dbReference type="EC" id="2.7.1.180" evidence="1 10"/>
<evidence type="ECO:0000256" key="8">
    <source>
        <dbReference type="ARBA" id="ARBA00031306"/>
    </source>
</evidence>
<dbReference type="GO" id="GO:0016740">
    <property type="term" value="F:transferase activity"/>
    <property type="evidence" value="ECO:0007669"/>
    <property type="project" value="UniProtKB-UniRule"/>
</dbReference>
<keyword evidence="7 10" id="KW-0460">Magnesium</keyword>
<keyword evidence="3 10" id="KW-0285">Flavoprotein</keyword>
<name>A0A1B7Z1E3_9FLAO</name>
<dbReference type="GO" id="GO:0046872">
    <property type="term" value="F:metal ion binding"/>
    <property type="evidence" value="ECO:0007669"/>
    <property type="project" value="UniProtKB-UniRule"/>
</dbReference>
<dbReference type="Gene3D" id="3.10.520.10">
    <property type="entry name" value="ApbE-like domains"/>
    <property type="match status" value="1"/>
</dbReference>
<evidence type="ECO:0000256" key="5">
    <source>
        <dbReference type="ARBA" id="ARBA00022723"/>
    </source>
</evidence>
<evidence type="ECO:0000256" key="3">
    <source>
        <dbReference type="ARBA" id="ARBA00022630"/>
    </source>
</evidence>
<sequence>MKQIFLFILCLMTFIVFGQEKKYVTVKKTFEVMGGKFDITVVSLDEELGYIYIQEALIEVQRIEKLISSWDDASETSLINKNAGIKPVKVSWELYKLIERSIQISEITNGAFDITYTALEDIWKFDGSMHSMPSNTEVKAVADRVGYKNIVLNSKDQTVFLNKKDMRISFGGIGKGFAADKAKALLVSKEVKAGIINIGGDITTWGTKTTGDKWLIGIVNPESKGLVSSWLPILESSVATSGGDADYMIVNDKKYTHVLNPKTGYPATGIISVSVFAKSAELSDALATSIFVMGLNSGIALINQLGDTEVIIVDENNKMHKSNGIILN</sequence>
<comment type="cofactor">
    <cofactor evidence="11">
        <name>Mg(2+)</name>
        <dbReference type="ChEBI" id="CHEBI:18420"/>
    </cofactor>
    <cofactor evidence="11">
        <name>Mn(2+)</name>
        <dbReference type="ChEBI" id="CHEBI:29035"/>
    </cofactor>
    <text evidence="11">Magnesium. Can also use manganese.</text>
</comment>
<feature type="binding site" evidence="11">
    <location>
        <position position="172"/>
    </location>
    <ligand>
        <name>Mg(2+)</name>
        <dbReference type="ChEBI" id="CHEBI:18420"/>
    </ligand>
</feature>
<dbReference type="PIRSF" id="PIRSF006268">
    <property type="entry name" value="ApbE"/>
    <property type="match status" value="1"/>
</dbReference>
<keyword evidence="4 10" id="KW-0808">Transferase</keyword>
<comment type="caution">
    <text evidence="12">The sequence shown here is derived from an EMBL/GenBank/DDBJ whole genome shotgun (WGS) entry which is preliminary data.</text>
</comment>
<dbReference type="KEGG" id="mart:BTR34_13030"/>
<evidence type="ECO:0000256" key="4">
    <source>
        <dbReference type="ARBA" id="ARBA00022679"/>
    </source>
</evidence>
<evidence type="ECO:0000256" key="9">
    <source>
        <dbReference type="ARBA" id="ARBA00048540"/>
    </source>
</evidence>
<feature type="binding site" evidence="11">
    <location>
        <position position="288"/>
    </location>
    <ligand>
        <name>Mg(2+)</name>
        <dbReference type="ChEBI" id="CHEBI:18420"/>
    </ligand>
</feature>
<dbReference type="PANTHER" id="PTHR30040:SF2">
    <property type="entry name" value="FAD:PROTEIN FMN TRANSFERASE"/>
    <property type="match status" value="1"/>
</dbReference>
<dbReference type="Proteomes" id="UP000092164">
    <property type="component" value="Unassembled WGS sequence"/>
</dbReference>
<evidence type="ECO:0000256" key="7">
    <source>
        <dbReference type="ARBA" id="ARBA00022842"/>
    </source>
</evidence>
<dbReference type="InterPro" id="IPR003374">
    <property type="entry name" value="ApbE-like_sf"/>
</dbReference>
<keyword evidence="13" id="KW-1185">Reference proteome</keyword>
<dbReference type="PANTHER" id="PTHR30040">
    <property type="entry name" value="THIAMINE BIOSYNTHESIS LIPOPROTEIN APBE"/>
    <property type="match status" value="1"/>
</dbReference>
<evidence type="ECO:0000256" key="10">
    <source>
        <dbReference type="PIRNR" id="PIRNR006268"/>
    </source>
</evidence>
<evidence type="ECO:0000256" key="1">
    <source>
        <dbReference type="ARBA" id="ARBA00011955"/>
    </source>
</evidence>
<reference evidence="13" key="1">
    <citation type="submission" date="2016-06" db="EMBL/GenBank/DDBJ databases">
        <authorList>
            <person name="Zhan P."/>
        </authorList>
    </citation>
    <scope>NUCLEOTIDE SEQUENCE [LARGE SCALE GENOMIC DNA]</scope>
    <source>
        <strain evidence="13">T28</strain>
    </source>
</reference>
<accession>A0A1B7Z1E3</accession>
<proteinExistence type="inferred from homology"/>
<dbReference type="EMBL" id="LZFP01000045">
    <property type="protein sequence ID" value="OBR36535.1"/>
    <property type="molecule type" value="Genomic_DNA"/>
</dbReference>
<dbReference type="InterPro" id="IPR024932">
    <property type="entry name" value="ApbE"/>
</dbReference>
<organism evidence="12 13">
    <name type="scientific">Maribacter hydrothermalis</name>
    <dbReference type="NCBI Taxonomy" id="1836467"/>
    <lineage>
        <taxon>Bacteria</taxon>
        <taxon>Pseudomonadati</taxon>
        <taxon>Bacteroidota</taxon>
        <taxon>Flavobacteriia</taxon>
        <taxon>Flavobacteriales</taxon>
        <taxon>Flavobacteriaceae</taxon>
        <taxon>Maribacter</taxon>
    </lineage>
</organism>
<dbReference type="AlphaFoldDB" id="A0A1B7Z1E3"/>
<comment type="catalytic activity">
    <reaction evidence="9 10">
        <text>L-threonyl-[protein] + FAD = FMN-L-threonyl-[protein] + AMP + H(+)</text>
        <dbReference type="Rhea" id="RHEA:36847"/>
        <dbReference type="Rhea" id="RHEA-COMP:11060"/>
        <dbReference type="Rhea" id="RHEA-COMP:11061"/>
        <dbReference type="ChEBI" id="CHEBI:15378"/>
        <dbReference type="ChEBI" id="CHEBI:30013"/>
        <dbReference type="ChEBI" id="CHEBI:57692"/>
        <dbReference type="ChEBI" id="CHEBI:74257"/>
        <dbReference type="ChEBI" id="CHEBI:456215"/>
        <dbReference type="EC" id="2.7.1.180"/>
    </reaction>
</comment>